<accession>H2XM59</accession>
<reference evidence="1" key="3">
    <citation type="submission" date="2025-08" db="UniProtKB">
        <authorList>
            <consortium name="Ensembl"/>
        </authorList>
    </citation>
    <scope>IDENTIFICATION</scope>
</reference>
<dbReference type="Proteomes" id="UP000008144">
    <property type="component" value="Chromosome 9"/>
</dbReference>
<reference evidence="1" key="2">
    <citation type="journal article" date="2008" name="Genome Biol.">
        <title>Improved genome assembly and evidence-based global gene model set for the chordate Ciona intestinalis: new insight into intron and operon populations.</title>
        <authorList>
            <person name="Satou Y."/>
            <person name="Mineta K."/>
            <person name="Ogasawara M."/>
            <person name="Sasakura Y."/>
            <person name="Shoguchi E."/>
            <person name="Ueno K."/>
            <person name="Yamada L."/>
            <person name="Matsumoto J."/>
            <person name="Wasserscheid J."/>
            <person name="Dewar K."/>
            <person name="Wiley G.B."/>
            <person name="Macmil S.L."/>
            <person name="Roe B.A."/>
            <person name="Zeller R.W."/>
            <person name="Hastings K.E."/>
            <person name="Lemaire P."/>
            <person name="Lindquist E."/>
            <person name="Endo T."/>
            <person name="Hotta K."/>
            <person name="Inaba K."/>
        </authorList>
    </citation>
    <scope>NUCLEOTIDE SEQUENCE [LARGE SCALE GENOMIC DNA]</scope>
    <source>
        <strain evidence="1">wild type</strain>
    </source>
</reference>
<dbReference type="Ensembl" id="ENSCINT00000036006.1">
    <property type="protein sequence ID" value="ENSCINP00000030741.1"/>
    <property type="gene ID" value="ENSCING00000023525.1"/>
</dbReference>
<evidence type="ECO:0000313" key="1">
    <source>
        <dbReference type="Ensembl" id="ENSCINP00000030741.1"/>
    </source>
</evidence>
<dbReference type="InParanoid" id="H2XM59"/>
<sequence>KVVFCDFRHIYKHIHFFYFFYEKATPHQVTCTYSQNLQFKSKRNLPAILVSRYCFVNYNFEQFLKVKETPAYLN</sequence>
<reference evidence="1" key="4">
    <citation type="submission" date="2025-09" db="UniProtKB">
        <authorList>
            <consortium name="Ensembl"/>
        </authorList>
    </citation>
    <scope>IDENTIFICATION</scope>
</reference>
<dbReference type="AlphaFoldDB" id="H2XM59"/>
<protein>
    <submittedName>
        <fullName evidence="1">Uncharacterized protein</fullName>
    </submittedName>
</protein>
<proteinExistence type="predicted"/>
<name>H2XM59_CIOIN</name>
<evidence type="ECO:0000313" key="2">
    <source>
        <dbReference type="Proteomes" id="UP000008144"/>
    </source>
</evidence>
<organism evidence="1 2">
    <name type="scientific">Ciona intestinalis</name>
    <name type="common">Transparent sea squirt</name>
    <name type="synonym">Ascidia intestinalis</name>
    <dbReference type="NCBI Taxonomy" id="7719"/>
    <lineage>
        <taxon>Eukaryota</taxon>
        <taxon>Metazoa</taxon>
        <taxon>Chordata</taxon>
        <taxon>Tunicata</taxon>
        <taxon>Ascidiacea</taxon>
        <taxon>Phlebobranchia</taxon>
        <taxon>Cionidae</taxon>
        <taxon>Ciona</taxon>
    </lineage>
</organism>
<keyword evidence="2" id="KW-1185">Reference proteome</keyword>
<dbReference type="EMBL" id="EAAA01002965">
    <property type="status" value="NOT_ANNOTATED_CDS"/>
    <property type="molecule type" value="Genomic_DNA"/>
</dbReference>
<reference evidence="2" key="1">
    <citation type="journal article" date="2002" name="Science">
        <title>The draft genome of Ciona intestinalis: insights into chordate and vertebrate origins.</title>
        <authorList>
            <person name="Dehal P."/>
            <person name="Satou Y."/>
            <person name="Campbell R.K."/>
            <person name="Chapman J."/>
            <person name="Degnan B."/>
            <person name="De Tomaso A."/>
            <person name="Davidson B."/>
            <person name="Di Gregorio A."/>
            <person name="Gelpke M."/>
            <person name="Goodstein D.M."/>
            <person name="Harafuji N."/>
            <person name="Hastings K.E."/>
            <person name="Ho I."/>
            <person name="Hotta K."/>
            <person name="Huang W."/>
            <person name="Kawashima T."/>
            <person name="Lemaire P."/>
            <person name="Martinez D."/>
            <person name="Meinertzhagen I.A."/>
            <person name="Necula S."/>
            <person name="Nonaka M."/>
            <person name="Putnam N."/>
            <person name="Rash S."/>
            <person name="Saiga H."/>
            <person name="Satake M."/>
            <person name="Terry A."/>
            <person name="Yamada L."/>
            <person name="Wang H.G."/>
            <person name="Awazu S."/>
            <person name="Azumi K."/>
            <person name="Boore J."/>
            <person name="Branno M."/>
            <person name="Chin-Bow S."/>
            <person name="DeSantis R."/>
            <person name="Doyle S."/>
            <person name="Francino P."/>
            <person name="Keys D.N."/>
            <person name="Haga S."/>
            <person name="Hayashi H."/>
            <person name="Hino K."/>
            <person name="Imai K.S."/>
            <person name="Inaba K."/>
            <person name="Kano S."/>
            <person name="Kobayashi K."/>
            <person name="Kobayashi M."/>
            <person name="Lee B.I."/>
            <person name="Makabe K.W."/>
            <person name="Manohar C."/>
            <person name="Matassi G."/>
            <person name="Medina M."/>
            <person name="Mochizuki Y."/>
            <person name="Mount S."/>
            <person name="Morishita T."/>
            <person name="Miura S."/>
            <person name="Nakayama A."/>
            <person name="Nishizaka S."/>
            <person name="Nomoto H."/>
            <person name="Ohta F."/>
            <person name="Oishi K."/>
            <person name="Rigoutsos I."/>
            <person name="Sano M."/>
            <person name="Sasaki A."/>
            <person name="Sasakura Y."/>
            <person name="Shoguchi E."/>
            <person name="Shin-i T."/>
            <person name="Spagnuolo A."/>
            <person name="Stainier D."/>
            <person name="Suzuki M.M."/>
            <person name="Tassy O."/>
            <person name="Takatori N."/>
            <person name="Tokuoka M."/>
            <person name="Yagi K."/>
            <person name="Yoshizaki F."/>
            <person name="Wada S."/>
            <person name="Zhang C."/>
            <person name="Hyatt P.D."/>
            <person name="Larimer F."/>
            <person name="Detter C."/>
            <person name="Doggett N."/>
            <person name="Glavina T."/>
            <person name="Hawkins T."/>
            <person name="Richardson P."/>
            <person name="Lucas S."/>
            <person name="Kohara Y."/>
            <person name="Levine M."/>
            <person name="Satoh N."/>
            <person name="Rokhsar D.S."/>
        </authorList>
    </citation>
    <scope>NUCLEOTIDE SEQUENCE [LARGE SCALE GENOMIC DNA]</scope>
</reference>
<dbReference type="HOGENOM" id="CLU_2694095_0_0_1"/>